<proteinExistence type="predicted"/>
<reference evidence="1 2" key="1">
    <citation type="submission" date="2019-03" db="EMBL/GenBank/DDBJ databases">
        <title>Comparative genomic analyses of the sweetpotato soil rot pathogen, Streptomyces ipomoeae.</title>
        <authorList>
            <person name="Ruschel Soares N."/>
            <person name="Badger J.H."/>
            <person name="Huguet-Tapia J.C."/>
            <person name="Clark C.A."/>
            <person name="Pettis G.S."/>
        </authorList>
    </citation>
    <scope>NUCLEOTIDE SEQUENCE [LARGE SCALE GENOMIC DNA]</scope>
    <source>
        <strain evidence="1 2">88-35</strain>
    </source>
</reference>
<name>A0AAE9AZP1_9ACTN</name>
<sequence length="77" mass="7912">MKIVQTPSGDIVAVLSPWELQIITTGVDGFRAGLGVESPTASAMALLLEEAVRLTPAEPCICGDMHPMGDCGSLAGD</sequence>
<dbReference type="RefSeq" id="WP_141583501.1">
    <property type="nucleotide sequence ID" value="NZ_SPAZ01000189.1"/>
</dbReference>
<organism evidence="1 2">
    <name type="scientific">Streptomyces ipomoeae</name>
    <dbReference type="NCBI Taxonomy" id="103232"/>
    <lineage>
        <taxon>Bacteria</taxon>
        <taxon>Bacillati</taxon>
        <taxon>Actinomycetota</taxon>
        <taxon>Actinomycetes</taxon>
        <taxon>Kitasatosporales</taxon>
        <taxon>Streptomycetaceae</taxon>
        <taxon>Streptomyces</taxon>
    </lineage>
</organism>
<evidence type="ECO:0000313" key="2">
    <source>
        <dbReference type="Proteomes" id="UP000318720"/>
    </source>
</evidence>
<accession>A0AAE9AZP1</accession>
<evidence type="ECO:0000313" key="1">
    <source>
        <dbReference type="EMBL" id="TQE30862.1"/>
    </source>
</evidence>
<protein>
    <submittedName>
        <fullName evidence="1">Uncharacterized protein</fullName>
    </submittedName>
</protein>
<dbReference type="Proteomes" id="UP000318720">
    <property type="component" value="Unassembled WGS sequence"/>
</dbReference>
<comment type="caution">
    <text evidence="1">The sequence shown here is derived from an EMBL/GenBank/DDBJ whole genome shotgun (WGS) entry which is preliminary data.</text>
</comment>
<dbReference type="EMBL" id="SPAZ01000189">
    <property type="protein sequence ID" value="TQE30862.1"/>
    <property type="molecule type" value="Genomic_DNA"/>
</dbReference>
<dbReference type="AlphaFoldDB" id="A0AAE9AZP1"/>
<gene>
    <name evidence="1" type="ORF">Sipo8835_22995</name>
</gene>